<accession>A0A8T1VKM0</accession>
<organism evidence="2 3">
    <name type="scientific">Phytophthora pseudosyringae</name>
    <dbReference type="NCBI Taxonomy" id="221518"/>
    <lineage>
        <taxon>Eukaryota</taxon>
        <taxon>Sar</taxon>
        <taxon>Stramenopiles</taxon>
        <taxon>Oomycota</taxon>
        <taxon>Peronosporomycetes</taxon>
        <taxon>Peronosporales</taxon>
        <taxon>Peronosporaceae</taxon>
        <taxon>Phytophthora</taxon>
    </lineage>
</organism>
<sequence>MEDLGPSKCRYRYHPVQPRRKQLARKTERSAHSGEKGFCTAACRAAWRQRVEAGGRPQPSPLRPDQRRRSSETCRALLTPRANVRRSAERGKIRDLALAQRRATWVPSGPNIRAAGANRAALGSDGCGARLCRADCSSPLSSLPGGRLDSGSVAGRAVGATICCQAGRFTAPGSAGPATTAALVLALESGSEGVTPTRACHLDVPWFRKLPGEYQRKRGCSHLQYQTDTQSRRRPTRGSLGRQPRWGLSPAKLKREGEEPRAWPPEWIRLLLLEQHEELLYAGVDQFNITAGARTGARATPDVRHSRGRRRGHCSTTLCIEYRPDPAAPGALPAQLQRQSTRAGLSHHTVATSSSASERTASCGLRAASGTEIVGIFLQRRRLAPIRRRLRGRCRALDDEHLVGALTDDIHDEIAAWPRGALG</sequence>
<feature type="region of interest" description="Disordered" evidence="1">
    <location>
        <begin position="221"/>
        <end position="259"/>
    </location>
</feature>
<reference evidence="2" key="1">
    <citation type="submission" date="2021-02" db="EMBL/GenBank/DDBJ databases">
        <authorList>
            <person name="Palmer J.M."/>
        </authorList>
    </citation>
    <scope>NUCLEOTIDE SEQUENCE</scope>
    <source>
        <strain evidence="2">SCRP734</strain>
    </source>
</reference>
<name>A0A8T1VKM0_9STRA</name>
<keyword evidence="3" id="KW-1185">Reference proteome</keyword>
<evidence type="ECO:0000313" key="3">
    <source>
        <dbReference type="Proteomes" id="UP000694044"/>
    </source>
</evidence>
<proteinExistence type="predicted"/>
<feature type="region of interest" description="Disordered" evidence="1">
    <location>
        <begin position="1"/>
        <end position="32"/>
    </location>
</feature>
<gene>
    <name evidence="2" type="ORF">PHYPSEUDO_005634</name>
</gene>
<dbReference type="AlphaFoldDB" id="A0A8T1VKM0"/>
<feature type="compositionally biased region" description="Basic residues" evidence="1">
    <location>
        <begin position="9"/>
        <end position="24"/>
    </location>
</feature>
<dbReference type="Proteomes" id="UP000694044">
    <property type="component" value="Unassembled WGS sequence"/>
</dbReference>
<feature type="region of interest" description="Disordered" evidence="1">
    <location>
        <begin position="50"/>
        <end position="72"/>
    </location>
</feature>
<evidence type="ECO:0000256" key="1">
    <source>
        <dbReference type="SAM" id="MobiDB-lite"/>
    </source>
</evidence>
<dbReference type="EMBL" id="JAGDFM010000231">
    <property type="protein sequence ID" value="KAG7381807.1"/>
    <property type="molecule type" value="Genomic_DNA"/>
</dbReference>
<comment type="caution">
    <text evidence="2">The sequence shown here is derived from an EMBL/GenBank/DDBJ whole genome shotgun (WGS) entry which is preliminary data.</text>
</comment>
<evidence type="ECO:0000313" key="2">
    <source>
        <dbReference type="EMBL" id="KAG7381807.1"/>
    </source>
</evidence>
<protein>
    <submittedName>
        <fullName evidence="2">Uncharacterized protein</fullName>
    </submittedName>
</protein>